<name>A0A1F7X1S8_9BACT</name>
<dbReference type="AlphaFoldDB" id="A0A1F7X1S8"/>
<gene>
    <name evidence="1" type="ORF">A2Z67_01285</name>
</gene>
<accession>A0A1F7X1S8</accession>
<dbReference type="Proteomes" id="UP000176939">
    <property type="component" value="Unassembled WGS sequence"/>
</dbReference>
<reference evidence="1 2" key="1">
    <citation type="journal article" date="2016" name="Nat. Commun.">
        <title>Thousands of microbial genomes shed light on interconnected biogeochemical processes in an aquifer system.</title>
        <authorList>
            <person name="Anantharaman K."/>
            <person name="Brown C.T."/>
            <person name="Hug L.A."/>
            <person name="Sharon I."/>
            <person name="Castelle C.J."/>
            <person name="Probst A.J."/>
            <person name="Thomas B.C."/>
            <person name="Singh A."/>
            <person name="Wilkins M.J."/>
            <person name="Karaoz U."/>
            <person name="Brodie E.L."/>
            <person name="Williams K.H."/>
            <person name="Hubbard S.S."/>
            <person name="Banfield J.F."/>
        </authorList>
    </citation>
    <scope>NUCLEOTIDE SEQUENCE [LARGE SCALE GENOMIC DNA]</scope>
</reference>
<proteinExistence type="predicted"/>
<evidence type="ECO:0000313" key="2">
    <source>
        <dbReference type="Proteomes" id="UP000176939"/>
    </source>
</evidence>
<sequence>MFFIQNNDKTLKHLTGGLRTIPIKENAEYRLFLEDFKSAKKTGKPIEIWIMCCPDYSYSVDSSGWGEYDYKSLGFGPGMMCKAYSQAIIEIVKLISKNKIDGKISLYYGDIESKDKERLKQLNIDEYHFLGRIRGSYASSVNYIHDLNNSFIGSLPHKTELTIKSFGMMDNIYNQKTNNIAEKKIKLISSKELKNVALLRKDVIENTYKKRYETNRSFFLDKAKEQIMDRLIVGSAASQERERGKLINILTVTIPELIVYFNFMNNLHIPILTLGKNKK</sequence>
<evidence type="ECO:0000313" key="1">
    <source>
        <dbReference type="EMBL" id="OGM09026.1"/>
    </source>
</evidence>
<organism evidence="1 2">
    <name type="scientific">Candidatus Woesebacteria bacterium RBG_13_36_22</name>
    <dbReference type="NCBI Taxonomy" id="1802478"/>
    <lineage>
        <taxon>Bacteria</taxon>
        <taxon>Candidatus Woeseibacteriota</taxon>
    </lineage>
</organism>
<comment type="caution">
    <text evidence="1">The sequence shown here is derived from an EMBL/GenBank/DDBJ whole genome shotgun (WGS) entry which is preliminary data.</text>
</comment>
<protein>
    <submittedName>
        <fullName evidence="1">Uncharacterized protein</fullName>
    </submittedName>
</protein>
<dbReference type="EMBL" id="MGFQ01000030">
    <property type="protein sequence ID" value="OGM09026.1"/>
    <property type="molecule type" value="Genomic_DNA"/>
</dbReference>